<dbReference type="Gene3D" id="3.50.30.30">
    <property type="match status" value="1"/>
</dbReference>
<dbReference type="SUPFAM" id="SSF55486">
    <property type="entry name" value="Metalloproteases ('zincins'), catalytic domain"/>
    <property type="match status" value="1"/>
</dbReference>
<dbReference type="PANTHER" id="PTHR33478">
    <property type="entry name" value="EXTRACELLULAR METALLOPROTEINASE MEP"/>
    <property type="match status" value="1"/>
</dbReference>
<evidence type="ECO:0000259" key="13">
    <source>
        <dbReference type="Pfam" id="PF02225"/>
    </source>
</evidence>
<keyword evidence="7 12" id="KW-0732">Signal</keyword>
<organism evidence="15 16">
    <name type="scientific">Nonlabens mediterrranea</name>
    <dbReference type="NCBI Taxonomy" id="1419947"/>
    <lineage>
        <taxon>Bacteria</taxon>
        <taxon>Pseudomonadati</taxon>
        <taxon>Bacteroidota</taxon>
        <taxon>Flavobacteriia</taxon>
        <taxon>Flavobacteriales</taxon>
        <taxon>Flavobacteriaceae</taxon>
        <taxon>Nonlabens</taxon>
    </lineage>
</organism>
<evidence type="ECO:0000256" key="8">
    <source>
        <dbReference type="ARBA" id="ARBA00022801"/>
    </source>
</evidence>
<dbReference type="SUPFAM" id="SSF52025">
    <property type="entry name" value="PA domain"/>
    <property type="match status" value="1"/>
</dbReference>
<name>A0ABS0A297_9FLAO</name>
<evidence type="ECO:0000256" key="2">
    <source>
        <dbReference type="ARBA" id="ARBA00004613"/>
    </source>
</evidence>
<dbReference type="InterPro" id="IPR050371">
    <property type="entry name" value="Fungal_virulence_M36"/>
</dbReference>
<feature type="chain" id="PRO_5045990775" evidence="12">
    <location>
        <begin position="19"/>
        <end position="865"/>
    </location>
</feature>
<dbReference type="NCBIfam" id="NF038113">
    <property type="entry name" value="T9SSA_dep_M36"/>
    <property type="match status" value="1"/>
</dbReference>
<keyword evidence="10" id="KW-0482">Metalloprotease</keyword>
<gene>
    <name evidence="15" type="ORF">FNJ87_03825</name>
</gene>
<dbReference type="NCBIfam" id="TIGR04183">
    <property type="entry name" value="Por_Secre_tail"/>
    <property type="match status" value="1"/>
</dbReference>
<keyword evidence="8" id="KW-0378">Hydrolase</keyword>
<keyword evidence="16" id="KW-1185">Reference proteome</keyword>
<dbReference type="InterPro" id="IPR026444">
    <property type="entry name" value="Secre_tail"/>
</dbReference>
<keyword evidence="4" id="KW-0964">Secreted</keyword>
<evidence type="ECO:0000313" key="16">
    <source>
        <dbReference type="Proteomes" id="UP001194729"/>
    </source>
</evidence>
<dbReference type="PANTHER" id="PTHR33478:SF1">
    <property type="entry name" value="EXTRACELLULAR METALLOPROTEINASE MEP"/>
    <property type="match status" value="1"/>
</dbReference>
<evidence type="ECO:0000256" key="4">
    <source>
        <dbReference type="ARBA" id="ARBA00022525"/>
    </source>
</evidence>
<evidence type="ECO:0000256" key="10">
    <source>
        <dbReference type="ARBA" id="ARBA00023049"/>
    </source>
</evidence>
<evidence type="ECO:0000256" key="1">
    <source>
        <dbReference type="ARBA" id="ARBA00001947"/>
    </source>
</evidence>
<feature type="domain" description="PA" evidence="13">
    <location>
        <begin position="457"/>
        <end position="542"/>
    </location>
</feature>
<comment type="caution">
    <text evidence="15">The sequence shown here is derived from an EMBL/GenBank/DDBJ whole genome shotgun (WGS) entry which is preliminary data.</text>
</comment>
<keyword evidence="5" id="KW-0645">Protease</keyword>
<proteinExistence type="inferred from homology"/>
<dbReference type="InterPro" id="IPR046450">
    <property type="entry name" value="PA_dom_sf"/>
</dbReference>
<feature type="signal peptide" evidence="12">
    <location>
        <begin position="1"/>
        <end position="18"/>
    </location>
</feature>
<sequence length="865" mass="93366">MRIFLSLLAFTTSFLITAQDYTRVAKEFLIQNNEIYNLDYQDLNNIKISSSSFSKSLNAQTVYITQYYQGVAIDNSSSMFLIRDNEVIKASLSFENNLSNRINSTNYVIDTITAIHLAADLNGLSYENNTTAIGTDIDGFAQFSNSSLSLKPITVKPTYINVENALRLAWQVYIETIDNLHMYLIYIDGETGEIIKKRDLVLSCNFNGDHNHHYNEAANFTQSVRKSQTAATFMDNSQYNVYALPLESPNHGNESVITSPADPVASPFGWHDTDAATGPDFTITRGNNVFAQDDFDGDGSTIGASPDGSIALNFNFPQQLDVPARDNINGSTVNLFYMNNMMHDIWYHYGFDEASGNFQSNNYSNGGLDNDFVVADAQDGSGFNNATFGTPADGGNPRMNMFLWNAPTTGGVDLLTLNNSNLAGSYDGEPAAFGSSLPNPSTPLIADLALVIDDNSGGVSTDTSDACDVITNGNSLSGKIVVMRRGNCQFGTKVLAAENQGAIAVIVVNNAPTNPIAMAPGNDGDLVTIPSIMISQADGNLLITALQNGTIINASLNNTGLFRKDGSLDNGIVAHEYGHGISTRLTGGPANPSCLSNIEQMGEGWSDWFSLIITIEPGDQGTDIRGIGTYATNQSTTGPGIRNFPYSTDLNINPVTYGDTNNANFSAPHGLGSIWASMLWDLSWRFISDYGYDPDLFNGTGGNNIAMQLIMDGMKIQPCNPGFVDGRDAILQADMLSNGGINHDRIWEVFAARGLGFSASQGNSDSRFDQIEAFDTPAPLSNTSESIKRFNISPNPTNGIISIASNTEIGDGLLTIYDFNGRKVLSKKSTFNTVESVDLTSLEAGIYLIAITGTNTNYVAKIIVN</sequence>
<dbReference type="InterPro" id="IPR003137">
    <property type="entry name" value="PA_domain"/>
</dbReference>
<dbReference type="EMBL" id="JADKYU010000207">
    <property type="protein sequence ID" value="MBF4983497.1"/>
    <property type="molecule type" value="Genomic_DNA"/>
</dbReference>
<keyword evidence="11" id="KW-0865">Zymogen</keyword>
<reference evidence="15 16" key="1">
    <citation type="submission" date="2020-11" db="EMBL/GenBank/DDBJ databases">
        <title>P. mediterranea TC4 genome.</title>
        <authorList>
            <person name="Molmeret M."/>
        </authorList>
    </citation>
    <scope>NUCLEOTIDE SEQUENCE [LARGE SCALE GENOMIC DNA]</scope>
    <source>
        <strain evidence="15 16">TC4</strain>
    </source>
</reference>
<dbReference type="Pfam" id="PF02128">
    <property type="entry name" value="Peptidase_M36"/>
    <property type="match status" value="1"/>
</dbReference>
<evidence type="ECO:0000256" key="3">
    <source>
        <dbReference type="ARBA" id="ARBA00006006"/>
    </source>
</evidence>
<keyword evidence="9" id="KW-0862">Zinc</keyword>
<comment type="cofactor">
    <cofactor evidence="1">
        <name>Zn(2+)</name>
        <dbReference type="ChEBI" id="CHEBI:29105"/>
    </cofactor>
</comment>
<dbReference type="CDD" id="cd04818">
    <property type="entry name" value="PA_subtilisin_1"/>
    <property type="match status" value="1"/>
</dbReference>
<accession>A0ABS0A297</accession>
<evidence type="ECO:0000256" key="7">
    <source>
        <dbReference type="ARBA" id="ARBA00022729"/>
    </source>
</evidence>
<keyword evidence="6" id="KW-0479">Metal-binding</keyword>
<dbReference type="CDD" id="cd09596">
    <property type="entry name" value="M36"/>
    <property type="match status" value="1"/>
</dbReference>
<evidence type="ECO:0000259" key="14">
    <source>
        <dbReference type="Pfam" id="PF18962"/>
    </source>
</evidence>
<comment type="similarity">
    <text evidence="3">Belongs to the peptidase M36 family.</text>
</comment>
<evidence type="ECO:0000256" key="6">
    <source>
        <dbReference type="ARBA" id="ARBA00022723"/>
    </source>
</evidence>
<comment type="subcellular location">
    <subcellularLocation>
        <location evidence="2">Secreted</location>
    </subcellularLocation>
</comment>
<dbReference type="Pfam" id="PF18962">
    <property type="entry name" value="Por_Secre_tail"/>
    <property type="match status" value="1"/>
</dbReference>
<evidence type="ECO:0000256" key="11">
    <source>
        <dbReference type="ARBA" id="ARBA00023145"/>
    </source>
</evidence>
<dbReference type="Gene3D" id="1.10.390.10">
    <property type="entry name" value="Neutral Protease Domain 2"/>
    <property type="match status" value="1"/>
</dbReference>
<evidence type="ECO:0000313" key="15">
    <source>
        <dbReference type="EMBL" id="MBF4983497.1"/>
    </source>
</evidence>
<dbReference type="InterPro" id="IPR001842">
    <property type="entry name" value="Peptidase_M36"/>
</dbReference>
<dbReference type="Pfam" id="PF02225">
    <property type="entry name" value="PA"/>
    <property type="match status" value="1"/>
</dbReference>
<protein>
    <submittedName>
        <fullName evidence="15">T9SS-dependent M36 family metallopeptidase</fullName>
    </submittedName>
</protein>
<dbReference type="Gene3D" id="3.10.170.10">
    <property type="match status" value="1"/>
</dbReference>
<evidence type="ECO:0000256" key="9">
    <source>
        <dbReference type="ARBA" id="ARBA00022833"/>
    </source>
</evidence>
<evidence type="ECO:0000256" key="5">
    <source>
        <dbReference type="ARBA" id="ARBA00022670"/>
    </source>
</evidence>
<dbReference type="Proteomes" id="UP001194729">
    <property type="component" value="Unassembled WGS sequence"/>
</dbReference>
<dbReference type="Gene3D" id="2.60.120.380">
    <property type="match status" value="1"/>
</dbReference>
<evidence type="ECO:0000256" key="12">
    <source>
        <dbReference type="SAM" id="SignalP"/>
    </source>
</evidence>
<feature type="domain" description="Secretion system C-terminal sorting" evidence="14">
    <location>
        <begin position="792"/>
        <end position="864"/>
    </location>
</feature>
<dbReference type="InterPro" id="IPR027268">
    <property type="entry name" value="Peptidase_M4/M1_CTD_sf"/>
</dbReference>